<dbReference type="GO" id="GO:0045259">
    <property type="term" value="C:proton-transporting ATP synthase complex"/>
    <property type="evidence" value="ECO:0007669"/>
    <property type="project" value="UniProtKB-KW"/>
</dbReference>
<dbReference type="SUPFAM" id="SSF51344">
    <property type="entry name" value="Epsilon subunit of F1F0-ATP synthase N-terminal domain"/>
    <property type="match status" value="1"/>
</dbReference>
<dbReference type="AlphaFoldDB" id="A0A6N2T568"/>
<dbReference type="GO" id="GO:0005886">
    <property type="term" value="C:plasma membrane"/>
    <property type="evidence" value="ECO:0007669"/>
    <property type="project" value="UniProtKB-SubCell"/>
</dbReference>
<organism evidence="8">
    <name type="scientific">Schaalia odontolytica</name>
    <dbReference type="NCBI Taxonomy" id="1660"/>
    <lineage>
        <taxon>Bacteria</taxon>
        <taxon>Bacillati</taxon>
        <taxon>Actinomycetota</taxon>
        <taxon>Actinomycetes</taxon>
        <taxon>Actinomycetales</taxon>
        <taxon>Actinomycetaceae</taxon>
        <taxon>Schaalia</taxon>
    </lineage>
</organism>
<comment type="subcellular location">
    <subcellularLocation>
        <location evidence="1">Cell membrane</location>
        <topology evidence="1">Peripheral membrane protein</topology>
    </subcellularLocation>
</comment>
<keyword evidence="6" id="KW-0066">ATP synthesis</keyword>
<sequence>MPATDKLQVEIVSHEGRLWHGSASQVSFPAMDGSIGVLPGRQPVLAGLVPGRVSITTEQGAVDFEIDEGLASVDSDFITIVVEHASQM</sequence>
<keyword evidence="3" id="KW-0813">Transport</keyword>
<dbReference type="InterPro" id="IPR020546">
    <property type="entry name" value="ATP_synth_F1_dsu/esu_N"/>
</dbReference>
<evidence type="ECO:0000313" key="8">
    <source>
        <dbReference type="EMBL" id="VYT00924.1"/>
    </source>
</evidence>
<evidence type="ECO:0000256" key="5">
    <source>
        <dbReference type="ARBA" id="ARBA00023136"/>
    </source>
</evidence>
<evidence type="ECO:0000256" key="4">
    <source>
        <dbReference type="ARBA" id="ARBA00023065"/>
    </source>
</evidence>
<proteinExistence type="inferred from homology"/>
<dbReference type="InterPro" id="IPR036771">
    <property type="entry name" value="ATPsynth_dsu/esu_N"/>
</dbReference>
<evidence type="ECO:0000256" key="6">
    <source>
        <dbReference type="ARBA" id="ARBA00023196"/>
    </source>
</evidence>
<gene>
    <name evidence="8" type="primary">atpC</name>
    <name evidence="8" type="ORF">AOLFYP35_01192</name>
</gene>
<evidence type="ECO:0000256" key="2">
    <source>
        <dbReference type="ARBA" id="ARBA00005712"/>
    </source>
</evidence>
<feature type="domain" description="ATP synthase F1 complex delta/epsilon subunit N-terminal" evidence="7">
    <location>
        <begin position="7"/>
        <end position="85"/>
    </location>
</feature>
<dbReference type="Gene3D" id="2.60.15.10">
    <property type="entry name" value="F0F1 ATP synthase delta/epsilon subunit, N-terminal"/>
    <property type="match status" value="1"/>
</dbReference>
<evidence type="ECO:0000256" key="3">
    <source>
        <dbReference type="ARBA" id="ARBA00022448"/>
    </source>
</evidence>
<dbReference type="Pfam" id="PF02823">
    <property type="entry name" value="ATP-synt_DE_N"/>
    <property type="match status" value="1"/>
</dbReference>
<keyword evidence="6" id="KW-0139">CF(1)</keyword>
<name>A0A6N2T568_9ACTO</name>
<keyword evidence="4" id="KW-0406">Ion transport</keyword>
<comment type="similarity">
    <text evidence="2">Belongs to the ATPase epsilon chain family.</text>
</comment>
<evidence type="ECO:0000256" key="1">
    <source>
        <dbReference type="ARBA" id="ARBA00004202"/>
    </source>
</evidence>
<reference evidence="8" key="1">
    <citation type="submission" date="2019-11" db="EMBL/GenBank/DDBJ databases">
        <authorList>
            <person name="Feng L."/>
        </authorList>
    </citation>
    <scope>NUCLEOTIDE SEQUENCE</scope>
    <source>
        <strain evidence="8">AodontolyticusLFYP35</strain>
    </source>
</reference>
<dbReference type="GO" id="GO:0046933">
    <property type="term" value="F:proton-transporting ATP synthase activity, rotational mechanism"/>
    <property type="evidence" value="ECO:0007669"/>
    <property type="project" value="InterPro"/>
</dbReference>
<dbReference type="InterPro" id="IPR001469">
    <property type="entry name" value="ATP_synth_F1_dsu/esu"/>
</dbReference>
<dbReference type="EMBL" id="CACRSM010000002">
    <property type="protein sequence ID" value="VYT00924.1"/>
    <property type="molecule type" value="Genomic_DNA"/>
</dbReference>
<accession>A0A6N2T568</accession>
<keyword evidence="5" id="KW-0472">Membrane</keyword>
<evidence type="ECO:0000259" key="7">
    <source>
        <dbReference type="Pfam" id="PF02823"/>
    </source>
</evidence>
<protein>
    <submittedName>
        <fullName evidence="8">ATP synthase epsilon chain</fullName>
    </submittedName>
</protein>
<dbReference type="CDD" id="cd12152">
    <property type="entry name" value="F1-ATPase_delta"/>
    <property type="match status" value="1"/>
</dbReference>